<comment type="caution">
    <text evidence="1">The sequence shown here is derived from an EMBL/GenBank/DDBJ whole genome shotgun (WGS) entry which is preliminary data.</text>
</comment>
<sequence>MVKTRFTVEPAGLTGCHLGTSMAILIKEDFIALKIRVDPRRIVRTRTNISMSNTSRDTTILMLFSYSERLLPPLHLSQN</sequence>
<gene>
    <name evidence="1" type="ORF">V6N11_020112</name>
</gene>
<protein>
    <submittedName>
        <fullName evidence="1">Uncharacterized protein</fullName>
    </submittedName>
</protein>
<dbReference type="Proteomes" id="UP001396334">
    <property type="component" value="Unassembled WGS sequence"/>
</dbReference>
<accession>A0ABR2P909</accession>
<evidence type="ECO:0000313" key="2">
    <source>
        <dbReference type="Proteomes" id="UP001396334"/>
    </source>
</evidence>
<name>A0ABR2P909_9ROSI</name>
<keyword evidence="2" id="KW-1185">Reference proteome</keyword>
<evidence type="ECO:0000313" key="1">
    <source>
        <dbReference type="EMBL" id="KAK8984798.1"/>
    </source>
</evidence>
<organism evidence="1 2">
    <name type="scientific">Hibiscus sabdariffa</name>
    <name type="common">roselle</name>
    <dbReference type="NCBI Taxonomy" id="183260"/>
    <lineage>
        <taxon>Eukaryota</taxon>
        <taxon>Viridiplantae</taxon>
        <taxon>Streptophyta</taxon>
        <taxon>Embryophyta</taxon>
        <taxon>Tracheophyta</taxon>
        <taxon>Spermatophyta</taxon>
        <taxon>Magnoliopsida</taxon>
        <taxon>eudicotyledons</taxon>
        <taxon>Gunneridae</taxon>
        <taxon>Pentapetalae</taxon>
        <taxon>rosids</taxon>
        <taxon>malvids</taxon>
        <taxon>Malvales</taxon>
        <taxon>Malvaceae</taxon>
        <taxon>Malvoideae</taxon>
        <taxon>Hibiscus</taxon>
    </lineage>
</organism>
<proteinExistence type="predicted"/>
<dbReference type="EMBL" id="JBBPBN010000075">
    <property type="protein sequence ID" value="KAK8984798.1"/>
    <property type="molecule type" value="Genomic_DNA"/>
</dbReference>
<reference evidence="1 2" key="1">
    <citation type="journal article" date="2024" name="G3 (Bethesda)">
        <title>Genome assembly of Hibiscus sabdariffa L. provides insights into metabolisms of medicinal natural products.</title>
        <authorList>
            <person name="Kim T."/>
        </authorList>
    </citation>
    <scope>NUCLEOTIDE SEQUENCE [LARGE SCALE GENOMIC DNA]</scope>
    <source>
        <strain evidence="1">TK-2024</strain>
        <tissue evidence="1">Old leaves</tissue>
    </source>
</reference>